<organism evidence="1 2">
    <name type="scientific">Aspergillus violaceofuscus (strain CBS 115571)</name>
    <dbReference type="NCBI Taxonomy" id="1450538"/>
    <lineage>
        <taxon>Eukaryota</taxon>
        <taxon>Fungi</taxon>
        <taxon>Dikarya</taxon>
        <taxon>Ascomycota</taxon>
        <taxon>Pezizomycotina</taxon>
        <taxon>Eurotiomycetes</taxon>
        <taxon>Eurotiomycetidae</taxon>
        <taxon>Eurotiales</taxon>
        <taxon>Aspergillaceae</taxon>
        <taxon>Aspergillus</taxon>
    </lineage>
</organism>
<dbReference type="AlphaFoldDB" id="A0A2V5GYS5"/>
<gene>
    <name evidence="1" type="ORF">BO99DRAFT_339658</name>
</gene>
<dbReference type="EMBL" id="KZ825166">
    <property type="protein sequence ID" value="PYI16655.1"/>
    <property type="molecule type" value="Genomic_DNA"/>
</dbReference>
<evidence type="ECO:0000313" key="2">
    <source>
        <dbReference type="Proteomes" id="UP000249829"/>
    </source>
</evidence>
<dbReference type="OMA" id="RHWRCAM"/>
<feature type="non-terminal residue" evidence="1">
    <location>
        <position position="1"/>
    </location>
</feature>
<proteinExistence type="predicted"/>
<sequence>EQSRRKEELCNQLKAEAIASEAQHHQQLSSLYAKINALETDLHVVSEEDCVKEWQKLRRNLDFWVKGNFRDTARLRKINYSTVFQSDATTDAHTWLPTGSSHQKWAIIQAFIARMVHNNILSQYEPGLPEYENVLFFELDRQIFEQCVMNTWTHCKSGINKALGAITMGTQKALMESLVKQIESTFGSYASTTANTRQQQLQRIFSQCADFKRLCNQQPYNFTFASSPYKEAIDMSCMTAIGDTDCSEKKVMLSLWPGLWKEMQPNHLGCLEPELVWAASL</sequence>
<keyword evidence="2" id="KW-1185">Reference proteome</keyword>
<protein>
    <submittedName>
        <fullName evidence="1">Uncharacterized protein</fullName>
    </submittedName>
</protein>
<reference evidence="1 2" key="1">
    <citation type="submission" date="2018-02" db="EMBL/GenBank/DDBJ databases">
        <title>The genomes of Aspergillus section Nigri reveals drivers in fungal speciation.</title>
        <authorList>
            <consortium name="DOE Joint Genome Institute"/>
            <person name="Vesth T.C."/>
            <person name="Nybo J."/>
            <person name="Theobald S."/>
            <person name="Brandl J."/>
            <person name="Frisvad J.C."/>
            <person name="Nielsen K.F."/>
            <person name="Lyhne E.K."/>
            <person name="Kogle M.E."/>
            <person name="Kuo A."/>
            <person name="Riley R."/>
            <person name="Clum A."/>
            <person name="Nolan M."/>
            <person name="Lipzen A."/>
            <person name="Salamov A."/>
            <person name="Henrissat B."/>
            <person name="Wiebenga A."/>
            <person name="De vries R.P."/>
            <person name="Grigoriev I.V."/>
            <person name="Mortensen U.H."/>
            <person name="Andersen M.R."/>
            <person name="Baker S.E."/>
        </authorList>
    </citation>
    <scope>NUCLEOTIDE SEQUENCE [LARGE SCALE GENOMIC DNA]</scope>
    <source>
        <strain evidence="1 2">CBS 115571</strain>
    </source>
</reference>
<dbReference type="Proteomes" id="UP000249829">
    <property type="component" value="Unassembled WGS sequence"/>
</dbReference>
<evidence type="ECO:0000313" key="1">
    <source>
        <dbReference type="EMBL" id="PYI16655.1"/>
    </source>
</evidence>
<name>A0A2V5GYS5_ASPV1</name>
<accession>A0A2V5GYS5</accession>